<evidence type="ECO:0000259" key="6">
    <source>
        <dbReference type="Pfam" id="PF04542"/>
    </source>
</evidence>
<keyword evidence="9" id="KW-1185">Reference proteome</keyword>
<dbReference type="PANTHER" id="PTHR43133:SF46">
    <property type="entry name" value="RNA POLYMERASE SIGMA-70 FACTOR ECF SUBFAMILY"/>
    <property type="match status" value="1"/>
</dbReference>
<comment type="similarity">
    <text evidence="1">Belongs to the sigma-70 factor family. ECF subfamily.</text>
</comment>
<dbReference type="InterPro" id="IPR014284">
    <property type="entry name" value="RNA_pol_sigma-70_dom"/>
</dbReference>
<dbReference type="InterPro" id="IPR036388">
    <property type="entry name" value="WH-like_DNA-bd_sf"/>
</dbReference>
<dbReference type="Pfam" id="PF08281">
    <property type="entry name" value="Sigma70_r4_2"/>
    <property type="match status" value="1"/>
</dbReference>
<feature type="domain" description="RNA polymerase sigma factor 70 region 4 type 2" evidence="7">
    <location>
        <begin position="93"/>
        <end position="145"/>
    </location>
</feature>
<dbReference type="InterPro" id="IPR039425">
    <property type="entry name" value="RNA_pol_sigma-70-like"/>
</dbReference>
<dbReference type="GO" id="GO:0003677">
    <property type="term" value="F:DNA binding"/>
    <property type="evidence" value="ECO:0007669"/>
    <property type="project" value="UniProtKB-KW"/>
</dbReference>
<dbReference type="PANTHER" id="PTHR43133">
    <property type="entry name" value="RNA POLYMERASE ECF-TYPE SIGMA FACTO"/>
    <property type="match status" value="1"/>
</dbReference>
<dbReference type="NCBIfam" id="TIGR02937">
    <property type="entry name" value="sigma70-ECF"/>
    <property type="match status" value="1"/>
</dbReference>
<dbReference type="EMBL" id="CP024988">
    <property type="protein sequence ID" value="AWT27492.1"/>
    <property type="molecule type" value="Genomic_DNA"/>
</dbReference>
<dbReference type="InterPro" id="IPR013249">
    <property type="entry name" value="RNA_pol_sigma70_r4_t2"/>
</dbReference>
<gene>
    <name evidence="8" type="primary">rpoE</name>
    <name evidence="8" type="ORF">Csp1_27490</name>
</gene>
<feature type="domain" description="RNA polymerase sigma-70 region 2" evidence="6">
    <location>
        <begin position="5"/>
        <end position="60"/>
    </location>
</feature>
<dbReference type="InterPro" id="IPR007627">
    <property type="entry name" value="RNA_pol_sigma70_r2"/>
</dbReference>
<sequence length="168" mass="18652">MWTLHRLHIAPEDRADILQEALLKVHRQADSFRGTDCAAAWLRTIVTNTALTHIRSTRRRHEEVDASEDGILDRLRRTPDTRAVDAGRTIQRLLLQDAVRSLRPGLRVTVVLSDVHGLSMEDVSARTGVPVGTVKSRLSRARRQLRSSLSEAGLTPTVARDTVPAVTA</sequence>
<dbReference type="InterPro" id="IPR013324">
    <property type="entry name" value="RNA_pol_sigma_r3/r4-like"/>
</dbReference>
<dbReference type="SUPFAM" id="SSF88946">
    <property type="entry name" value="Sigma2 domain of RNA polymerase sigma factors"/>
    <property type="match status" value="1"/>
</dbReference>
<dbReference type="GO" id="GO:0016987">
    <property type="term" value="F:sigma factor activity"/>
    <property type="evidence" value="ECO:0007669"/>
    <property type="project" value="UniProtKB-KW"/>
</dbReference>
<dbReference type="Gene3D" id="1.10.10.10">
    <property type="entry name" value="Winged helix-like DNA-binding domain superfamily/Winged helix DNA-binding domain"/>
    <property type="match status" value="1"/>
</dbReference>
<evidence type="ECO:0000256" key="3">
    <source>
        <dbReference type="ARBA" id="ARBA00023082"/>
    </source>
</evidence>
<keyword evidence="2" id="KW-0805">Transcription regulation</keyword>
<reference evidence="9" key="1">
    <citation type="submission" date="2017-11" db="EMBL/GenBank/DDBJ databases">
        <title>Otitis media/interna in a cat caused by the recently described species Corynebacterium provencense.</title>
        <authorList>
            <person name="Kittl S."/>
            <person name="Brodard I."/>
            <person name="Rychener L."/>
            <person name="Jores J."/>
            <person name="Roosje P."/>
            <person name="Gobeli Brawand S."/>
        </authorList>
    </citation>
    <scope>NUCLEOTIDE SEQUENCE [LARGE SCALE GENOMIC DNA]</scope>
    <source>
        <strain evidence="9">17KM38</strain>
    </source>
</reference>
<keyword evidence="5" id="KW-0804">Transcription</keyword>
<evidence type="ECO:0000256" key="5">
    <source>
        <dbReference type="ARBA" id="ARBA00023163"/>
    </source>
</evidence>
<dbReference type="GO" id="GO:0006352">
    <property type="term" value="P:DNA-templated transcription initiation"/>
    <property type="evidence" value="ECO:0007669"/>
    <property type="project" value="InterPro"/>
</dbReference>
<evidence type="ECO:0000313" key="8">
    <source>
        <dbReference type="EMBL" id="AWT27492.1"/>
    </source>
</evidence>
<dbReference type="InterPro" id="IPR013325">
    <property type="entry name" value="RNA_pol_sigma_r2"/>
</dbReference>
<accession>A0A2Z3YR68</accession>
<dbReference type="Proteomes" id="UP000247696">
    <property type="component" value="Chromosome"/>
</dbReference>
<keyword evidence="4" id="KW-0238">DNA-binding</keyword>
<evidence type="ECO:0000259" key="7">
    <source>
        <dbReference type="Pfam" id="PF08281"/>
    </source>
</evidence>
<dbReference type="AlphaFoldDB" id="A0A2Z3YR68"/>
<evidence type="ECO:0000256" key="2">
    <source>
        <dbReference type="ARBA" id="ARBA00023015"/>
    </source>
</evidence>
<name>A0A2Z3YR68_9CORY</name>
<dbReference type="STRING" id="1737425.GCA_900049755_01770"/>
<dbReference type="Gene3D" id="1.10.1740.10">
    <property type="match status" value="1"/>
</dbReference>
<dbReference type="KEGG" id="cpre:Csp1_27490"/>
<evidence type="ECO:0000313" key="9">
    <source>
        <dbReference type="Proteomes" id="UP000247696"/>
    </source>
</evidence>
<protein>
    <submittedName>
        <fullName evidence="8">ECF RNA polymerase sigma-E factor</fullName>
    </submittedName>
</protein>
<dbReference type="CDD" id="cd06171">
    <property type="entry name" value="Sigma70_r4"/>
    <property type="match status" value="1"/>
</dbReference>
<proteinExistence type="inferred from homology"/>
<evidence type="ECO:0000256" key="4">
    <source>
        <dbReference type="ARBA" id="ARBA00023125"/>
    </source>
</evidence>
<dbReference type="Pfam" id="PF04542">
    <property type="entry name" value="Sigma70_r2"/>
    <property type="match status" value="1"/>
</dbReference>
<organism evidence="8 9">
    <name type="scientific">Corynebacterium provencense</name>
    <dbReference type="NCBI Taxonomy" id="1737425"/>
    <lineage>
        <taxon>Bacteria</taxon>
        <taxon>Bacillati</taxon>
        <taxon>Actinomycetota</taxon>
        <taxon>Actinomycetes</taxon>
        <taxon>Mycobacteriales</taxon>
        <taxon>Corynebacteriaceae</taxon>
        <taxon>Corynebacterium</taxon>
    </lineage>
</organism>
<keyword evidence="3" id="KW-0731">Sigma factor</keyword>
<dbReference type="SUPFAM" id="SSF88659">
    <property type="entry name" value="Sigma3 and sigma4 domains of RNA polymerase sigma factors"/>
    <property type="match status" value="1"/>
</dbReference>
<evidence type="ECO:0000256" key="1">
    <source>
        <dbReference type="ARBA" id="ARBA00010641"/>
    </source>
</evidence>